<comment type="caution">
    <text evidence="4">The sequence shown here is derived from an EMBL/GenBank/DDBJ whole genome shotgun (WGS) entry which is preliminary data.</text>
</comment>
<dbReference type="RefSeq" id="WP_054455314.1">
    <property type="nucleotide sequence ID" value="NZ_LHPH01000021.1"/>
</dbReference>
<keyword evidence="5" id="KW-1185">Reference proteome</keyword>
<organism evidence="4 5">
    <name type="scientific">Pseudoalteromonas porphyrae</name>
    <dbReference type="NCBI Taxonomy" id="187330"/>
    <lineage>
        <taxon>Bacteria</taxon>
        <taxon>Pseudomonadati</taxon>
        <taxon>Pseudomonadota</taxon>
        <taxon>Gammaproteobacteria</taxon>
        <taxon>Alteromonadales</taxon>
        <taxon>Pseudoalteromonadaceae</taxon>
        <taxon>Pseudoalteromonas</taxon>
    </lineage>
</organism>
<dbReference type="Proteomes" id="UP000037848">
    <property type="component" value="Unassembled WGS sequence"/>
</dbReference>
<feature type="domain" description="Peptidase M16 N-terminal" evidence="2">
    <location>
        <begin position="67"/>
        <end position="204"/>
    </location>
</feature>
<dbReference type="EMBL" id="LHPH01000021">
    <property type="protein sequence ID" value="KPH60152.1"/>
    <property type="molecule type" value="Genomic_DNA"/>
</dbReference>
<dbReference type="PANTHER" id="PTHR11851">
    <property type="entry name" value="METALLOPROTEASE"/>
    <property type="match status" value="1"/>
</dbReference>
<evidence type="ECO:0000256" key="1">
    <source>
        <dbReference type="ARBA" id="ARBA00007261"/>
    </source>
</evidence>
<evidence type="ECO:0000313" key="5">
    <source>
        <dbReference type="Proteomes" id="UP000037848"/>
    </source>
</evidence>
<dbReference type="Gene3D" id="3.30.830.10">
    <property type="entry name" value="Metalloenzyme, LuxS/M16 peptidase-like"/>
    <property type="match status" value="4"/>
</dbReference>
<dbReference type="Pfam" id="PF05193">
    <property type="entry name" value="Peptidase_M16_C"/>
    <property type="match status" value="2"/>
</dbReference>
<evidence type="ECO:0000313" key="4">
    <source>
        <dbReference type="EMBL" id="KPH60152.1"/>
    </source>
</evidence>
<dbReference type="PROSITE" id="PS51257">
    <property type="entry name" value="PROKAR_LIPOPROTEIN"/>
    <property type="match status" value="1"/>
</dbReference>
<gene>
    <name evidence="4" type="ORF">ADS77_15875</name>
</gene>
<dbReference type="InterPro" id="IPR011765">
    <property type="entry name" value="Pept_M16_N"/>
</dbReference>
<dbReference type="InterPro" id="IPR050361">
    <property type="entry name" value="MPP/UQCRC_Complex"/>
</dbReference>
<dbReference type="InterPro" id="IPR011249">
    <property type="entry name" value="Metalloenz_LuxS/M16"/>
</dbReference>
<dbReference type="Pfam" id="PF00675">
    <property type="entry name" value="Peptidase_M16"/>
    <property type="match status" value="2"/>
</dbReference>
<dbReference type="OrthoDB" id="9811314at2"/>
<dbReference type="PATRIC" id="fig|187330.3.peg.1614"/>
<dbReference type="InterPro" id="IPR007863">
    <property type="entry name" value="Peptidase_M16_C"/>
</dbReference>
<dbReference type="SUPFAM" id="SSF63411">
    <property type="entry name" value="LuxS/MPP-like metallohydrolase"/>
    <property type="match status" value="4"/>
</dbReference>
<proteinExistence type="inferred from homology"/>
<dbReference type="GO" id="GO:0046872">
    <property type="term" value="F:metal ion binding"/>
    <property type="evidence" value="ECO:0007669"/>
    <property type="project" value="InterPro"/>
</dbReference>
<sequence length="955" mass="104777">MKLTKIALAVLLTTGLAACNSTDTTDKNTQAAASLLPGITLIESVTANAAEINIPYKKYQLANGLTVIVHEDHSDPLVHVDVTYHVGSAREELGKSGFAHFFEHMMFQGSENVADEEHFKIITEAGGTLNGTTNSDRTNYFETVPVNQLEKMLWLEADRMGFLLDAVTQEKFEVQRETVKNERGQRVDNRPYGRLNERVSQALYPDGHPYSWPVIGFMDDLNRVNVNDLKAFFLRWYGPNNATITIGGNISAEEVLPLVSKYFAPIPRGPEVDNAEKRAVTLDADRYISMEDKVHLPLLSINYPTAYARHEDEAPLDILAEIIGGGNNSILYKNLVKTQLAVQAGVSHPCRELACSLSIYALPNPASGKTLADMEKIVRDSFTEFEQRGVTQDDLDKVKAKIESGAIFGLQSVSGKVSQLAAFETFTGNPNYIKDDIARYNSVTKADVMRVFNEYVKDKFAVIMSVVPEGQPQLIAAKDNFTPISHDFGGPSSTSADDLVARKAVDTFDRSKQPTAGKNPAVDVPTLWQTTTNNGIAVLGTQSTETPTTSLLIKVPGGQYNEQAKKVGLASVTAALLSESTQNYTTEEMSNALEKLGSSIRISANSTHTNIFVSSLTKNLDATLALVEEKLFNPAFSEDDFNRNKQQSIQNIQHAMKDAGYLASNAYSKLLYGNSIAALPNGGTLESLAAINLDDVKGFYQSNFKPQGSEVIVVSDLDQSALQGKIKNTLDNWQGKAPVSTAKFEEPKIAGNVIYLVDKPDAPQSEIRIGKRGMIEDITGEFFKSNLMNFAIGGNFNSRINLNLREDKGYTYGARTRFWGDATSGGFTASAAVRADSTAASIVEFTNELNNYAQNGITDDELSFMRQAINQKDALKYETPNAKLGFLAQILEHDLQPSFVKDRNEIVSTISKDEINALAAKHLNTKEMVYLVVGDAKTLKPQLEKLGMKVVDYTF</sequence>
<accession>A0A0N1ESP8</accession>
<feature type="domain" description="Peptidase M16 C-terminal" evidence="3">
    <location>
        <begin position="691"/>
        <end position="867"/>
    </location>
</feature>
<dbReference type="PANTHER" id="PTHR11851:SF49">
    <property type="entry name" value="MITOCHONDRIAL-PROCESSING PEPTIDASE SUBUNIT ALPHA"/>
    <property type="match status" value="1"/>
</dbReference>
<evidence type="ECO:0000259" key="2">
    <source>
        <dbReference type="Pfam" id="PF00675"/>
    </source>
</evidence>
<protein>
    <submittedName>
        <fullName evidence="4">Peptidase M16</fullName>
    </submittedName>
</protein>
<dbReference type="AlphaFoldDB" id="A0A0N1ESP8"/>
<feature type="domain" description="Peptidase M16 N-terminal" evidence="2">
    <location>
        <begin position="542"/>
        <end position="676"/>
    </location>
</feature>
<feature type="domain" description="Peptidase M16 C-terminal" evidence="3">
    <location>
        <begin position="224"/>
        <end position="401"/>
    </location>
</feature>
<evidence type="ECO:0000259" key="3">
    <source>
        <dbReference type="Pfam" id="PF05193"/>
    </source>
</evidence>
<comment type="similarity">
    <text evidence="1">Belongs to the peptidase M16 family.</text>
</comment>
<name>A0A0N1ESP8_9GAMM</name>
<reference evidence="4 5" key="1">
    <citation type="submission" date="2015-08" db="EMBL/GenBank/DDBJ databases">
        <title>Draft Genome Sequence of Pseudoalteromonas porphyrae UCD-SED14.</title>
        <authorList>
            <person name="Coil D.A."/>
            <person name="Jospin G."/>
            <person name="Lee R.D."/>
            <person name="Eisen J.A."/>
        </authorList>
    </citation>
    <scope>NUCLEOTIDE SEQUENCE [LARGE SCALE GENOMIC DNA]</scope>
    <source>
        <strain evidence="4 5">UCD-SED14</strain>
    </source>
</reference>
<dbReference type="STRING" id="187330.AMS58_20790"/>